<dbReference type="GO" id="GO:0006488">
    <property type="term" value="P:dolichol-linked oligosaccharide biosynthetic process"/>
    <property type="evidence" value="ECO:0000318"/>
    <property type="project" value="GO_Central"/>
</dbReference>
<evidence type="ECO:0000256" key="3">
    <source>
        <dbReference type="ARBA" id="ARBA00017467"/>
    </source>
</evidence>
<dbReference type="FunFam" id="3.40.50.2000:FF:000098">
    <property type="entry name" value="UDP-N-acetylglucosamine transferase subunit ALG14 homolog"/>
    <property type="match status" value="1"/>
</dbReference>
<evidence type="ECO:0000256" key="8">
    <source>
        <dbReference type="ARBA" id="ARBA00063014"/>
    </source>
</evidence>
<reference evidence="11 12" key="1">
    <citation type="journal article" date="2007" name="Science">
        <title>Sea anemone genome reveals ancestral eumetazoan gene repertoire and genomic organization.</title>
        <authorList>
            <person name="Putnam N.H."/>
            <person name="Srivastava M."/>
            <person name="Hellsten U."/>
            <person name="Dirks B."/>
            <person name="Chapman J."/>
            <person name="Salamov A."/>
            <person name="Terry A."/>
            <person name="Shapiro H."/>
            <person name="Lindquist E."/>
            <person name="Kapitonov V.V."/>
            <person name="Jurka J."/>
            <person name="Genikhovich G."/>
            <person name="Grigoriev I.V."/>
            <person name="Lucas S.M."/>
            <person name="Steele R.E."/>
            <person name="Finnerty J.R."/>
            <person name="Technau U."/>
            <person name="Martindale M.Q."/>
            <person name="Rokhsar D.S."/>
        </authorList>
    </citation>
    <scope>NUCLEOTIDE SEQUENCE [LARGE SCALE GENOMIC DNA]</scope>
    <source>
        <strain evidence="12">CH2 X CH6</strain>
    </source>
</reference>
<dbReference type="OMA" id="GTCCIIT"/>
<dbReference type="PANTHER" id="PTHR12154">
    <property type="entry name" value="GLYCOSYL TRANSFERASE-RELATED"/>
    <property type="match status" value="1"/>
</dbReference>
<keyword evidence="7" id="KW-0472">Membrane</keyword>
<dbReference type="GO" id="GO:0043541">
    <property type="term" value="C:UDP-N-acetylglucosamine transferase complex"/>
    <property type="evidence" value="ECO:0000318"/>
    <property type="project" value="GO_Central"/>
</dbReference>
<comment type="subcellular location">
    <subcellularLocation>
        <location evidence="1">Endoplasmic reticulum membrane</location>
        <topology evidence="1">Single-pass membrane protein</topology>
    </subcellularLocation>
</comment>
<evidence type="ECO:0000313" key="12">
    <source>
        <dbReference type="Proteomes" id="UP000001593"/>
    </source>
</evidence>
<keyword evidence="6" id="KW-1133">Transmembrane helix</keyword>
<evidence type="ECO:0000256" key="5">
    <source>
        <dbReference type="ARBA" id="ARBA00022824"/>
    </source>
</evidence>
<sequence length="183" mass="20736">MEIQPRSKPVKTLIVMGSGGHTSEMIRLMSGLSDMYNPRMYLIADTDKMSEEKVVEFESKQKPEIFKEEAAEKQHKDYEILRIPRSREVKQTYVSSVLTTLYAFKATLPLVHDVKPDLILCNGPGTCVPVCIAAVLLKAKSVCRVKTLSLSGLIMYRLADHFMVQWQKLQDAYPKAVFLGRLV</sequence>
<dbReference type="HOGENOM" id="CLU_064541_2_3_1"/>
<protein>
    <recommendedName>
        <fullName evidence="3">UDP-N-acetylglucosamine transferase subunit ALG14</fullName>
    </recommendedName>
    <alternativeName>
        <fullName evidence="10">Asparagine-linked glycosylation 14 homolog</fullName>
    </alternativeName>
    <alternativeName>
        <fullName evidence="9">UDP-N-acetylglucosamine transferase subunit alg14</fullName>
    </alternativeName>
</protein>
<keyword evidence="4" id="KW-0812">Transmembrane</keyword>
<dbReference type="eggNOG" id="KOG3339">
    <property type="taxonomic scope" value="Eukaryota"/>
</dbReference>
<comment type="similarity">
    <text evidence="2">Belongs to the ALG14 family.</text>
</comment>
<name>A7SRV5_NEMVE</name>
<evidence type="ECO:0000256" key="7">
    <source>
        <dbReference type="ARBA" id="ARBA00023136"/>
    </source>
</evidence>
<dbReference type="STRING" id="45351.A7SRV5"/>
<dbReference type="InterPro" id="IPR013969">
    <property type="entry name" value="Oligosacch_biosynth_Alg14"/>
</dbReference>
<proteinExistence type="inferred from homology"/>
<evidence type="ECO:0000256" key="4">
    <source>
        <dbReference type="ARBA" id="ARBA00022692"/>
    </source>
</evidence>
<evidence type="ECO:0000256" key="9">
    <source>
        <dbReference type="ARBA" id="ARBA00067533"/>
    </source>
</evidence>
<evidence type="ECO:0000313" key="11">
    <source>
        <dbReference type="EMBL" id="EDO33531.1"/>
    </source>
</evidence>
<dbReference type="Gene3D" id="3.40.50.2000">
    <property type="entry name" value="Glycogen Phosphorylase B"/>
    <property type="match status" value="1"/>
</dbReference>
<keyword evidence="12" id="KW-1185">Reference proteome</keyword>
<dbReference type="Proteomes" id="UP000001593">
    <property type="component" value="Unassembled WGS sequence"/>
</dbReference>
<gene>
    <name evidence="11" type="ORF">NEMVEDRAFT_v1g216472</name>
</gene>
<evidence type="ECO:0000256" key="6">
    <source>
        <dbReference type="ARBA" id="ARBA00022989"/>
    </source>
</evidence>
<dbReference type="AlphaFoldDB" id="A7SRV5"/>
<dbReference type="Pfam" id="PF08660">
    <property type="entry name" value="Alg14"/>
    <property type="match status" value="1"/>
</dbReference>
<dbReference type="SUPFAM" id="SSF53756">
    <property type="entry name" value="UDP-Glycosyltransferase/glycogen phosphorylase"/>
    <property type="match status" value="1"/>
</dbReference>
<keyword evidence="5" id="KW-0256">Endoplasmic reticulum</keyword>
<comment type="subunit">
    <text evidence="8">Forms with ALG13 the active heterodimeric UDP-N-acetylglucosamine transferase complex.</text>
</comment>
<dbReference type="EMBL" id="DS469768">
    <property type="protein sequence ID" value="EDO33531.1"/>
    <property type="molecule type" value="Genomic_DNA"/>
</dbReference>
<dbReference type="PANTHER" id="PTHR12154:SF4">
    <property type="entry name" value="UDP-N-ACETYLGLUCOSAMINE TRANSFERASE SUBUNIT ALG14 HOMOLOG"/>
    <property type="match status" value="1"/>
</dbReference>
<evidence type="ECO:0000256" key="10">
    <source>
        <dbReference type="ARBA" id="ARBA00075041"/>
    </source>
</evidence>
<accession>A7SRV5</accession>
<evidence type="ECO:0000256" key="1">
    <source>
        <dbReference type="ARBA" id="ARBA00004389"/>
    </source>
</evidence>
<dbReference type="InParanoid" id="A7SRV5"/>
<evidence type="ECO:0000256" key="2">
    <source>
        <dbReference type="ARBA" id="ARBA00009731"/>
    </source>
</evidence>
<dbReference type="PhylomeDB" id="A7SRV5"/>
<organism evidence="11 12">
    <name type="scientific">Nematostella vectensis</name>
    <name type="common">Starlet sea anemone</name>
    <dbReference type="NCBI Taxonomy" id="45351"/>
    <lineage>
        <taxon>Eukaryota</taxon>
        <taxon>Metazoa</taxon>
        <taxon>Cnidaria</taxon>
        <taxon>Anthozoa</taxon>
        <taxon>Hexacorallia</taxon>
        <taxon>Actiniaria</taxon>
        <taxon>Edwardsiidae</taxon>
        <taxon>Nematostella</taxon>
    </lineage>
</organism>